<comment type="similarity">
    <text evidence="4">Belongs to the DASH complex SPC34 family.</text>
</comment>
<evidence type="ECO:0000256" key="12">
    <source>
        <dbReference type="ARBA" id="ARBA00023054"/>
    </source>
</evidence>
<dbReference type="eggNOG" id="ENOG502SCS2">
    <property type="taxonomic scope" value="Eukaryota"/>
</dbReference>
<keyword evidence="9" id="KW-0498">Mitosis</keyword>
<evidence type="ECO:0000256" key="3">
    <source>
        <dbReference type="ARBA" id="ARBA00004629"/>
    </source>
</evidence>
<keyword evidence="7" id="KW-0132">Cell division</keyword>
<keyword evidence="21" id="KW-1185">Reference proteome</keyword>
<evidence type="ECO:0000256" key="17">
    <source>
        <dbReference type="ARBA" id="ARBA00044112"/>
    </source>
</evidence>
<name>C9SGF8_VERA1</name>
<reference evidence="21" key="1">
    <citation type="journal article" date="2011" name="PLoS Pathog.">
        <title>Comparative genomics yields insights into niche adaptation of plant vascular wilt pathogens.</title>
        <authorList>
            <person name="Klosterman S.J."/>
            <person name="Subbarao K.V."/>
            <person name="Kang S."/>
            <person name="Veronese P."/>
            <person name="Gold S.E."/>
            <person name="Thomma B.P.H.J."/>
            <person name="Chen Z."/>
            <person name="Henrissat B."/>
            <person name="Lee Y.-H."/>
            <person name="Park J."/>
            <person name="Garcia-Pedrajas M.D."/>
            <person name="Barbara D.J."/>
            <person name="Anchieta A."/>
            <person name="de Jonge R."/>
            <person name="Santhanam P."/>
            <person name="Maruthachalam K."/>
            <person name="Atallah Z."/>
            <person name="Amyotte S.G."/>
            <person name="Paz Z."/>
            <person name="Inderbitzin P."/>
            <person name="Hayes R.J."/>
            <person name="Heiman D.I."/>
            <person name="Young S."/>
            <person name="Zeng Q."/>
            <person name="Engels R."/>
            <person name="Galagan J."/>
            <person name="Cuomo C.A."/>
            <person name="Dobinson K.F."/>
            <person name="Ma L.-J."/>
        </authorList>
    </citation>
    <scope>NUCLEOTIDE SEQUENCE [LARGE SCALE GENOMIC DNA]</scope>
    <source>
        <strain evidence="21">VaMs.102 / ATCC MYA-4576 / FGSC 10136</strain>
    </source>
</reference>
<feature type="region of interest" description="Disordered" evidence="19">
    <location>
        <begin position="18"/>
        <end position="63"/>
    </location>
</feature>
<dbReference type="GO" id="GO:0005876">
    <property type="term" value="C:spindle microtubule"/>
    <property type="evidence" value="ECO:0007669"/>
    <property type="project" value="InterPro"/>
</dbReference>
<evidence type="ECO:0000256" key="19">
    <source>
        <dbReference type="SAM" id="MobiDB-lite"/>
    </source>
</evidence>
<evidence type="ECO:0000313" key="20">
    <source>
        <dbReference type="EMBL" id="EEY17498.1"/>
    </source>
</evidence>
<sequence length="212" mass="23152">MSHLLSIHLEQIALSCQGIESLPPTPPPPPRQHSTPKTAARPSFAVSSGEVTTGGGPTGRPARRNTAVAAVLGGDLHAQLARRRAGDDVDVEVLLRGAEKLCGVYALPGAEARIAALRGRWGRNANTAAYYEARVAEQTASMERTKGQWGYEDEEDEEQDEEEDGGAHDGHVMTEEDLRAEEEEVRELERKKRELQARLRAMDKDLGGLLHM</sequence>
<evidence type="ECO:0000256" key="13">
    <source>
        <dbReference type="ARBA" id="ARBA00023212"/>
    </source>
</evidence>
<evidence type="ECO:0000256" key="14">
    <source>
        <dbReference type="ARBA" id="ARBA00023242"/>
    </source>
</evidence>
<keyword evidence="15" id="KW-0131">Cell cycle</keyword>
<dbReference type="RefSeq" id="XP_003005654.1">
    <property type="nucleotide sequence ID" value="XM_003005608.1"/>
</dbReference>
<dbReference type="InterPro" id="IPR013966">
    <property type="entry name" value="Spc34"/>
</dbReference>
<keyword evidence="8" id="KW-0493">Microtubule</keyword>
<keyword evidence="16" id="KW-0137">Centromere</keyword>
<keyword evidence="5" id="KW-0158">Chromosome</keyword>
<evidence type="ECO:0000256" key="10">
    <source>
        <dbReference type="ARBA" id="ARBA00022829"/>
    </source>
</evidence>
<dbReference type="AlphaFoldDB" id="C9SGF8"/>
<evidence type="ECO:0000256" key="16">
    <source>
        <dbReference type="ARBA" id="ARBA00023328"/>
    </source>
</evidence>
<evidence type="ECO:0000256" key="18">
    <source>
        <dbReference type="ARBA" id="ARBA00044346"/>
    </source>
</evidence>
<proteinExistence type="inferred from homology"/>
<organism evidence="21">
    <name type="scientific">Verticillium alfalfae (strain VaMs.102 / ATCC MYA-4576 / FGSC 10136)</name>
    <name type="common">Verticillium wilt of alfalfa</name>
    <name type="synonym">Verticillium albo-atrum</name>
    <dbReference type="NCBI Taxonomy" id="526221"/>
    <lineage>
        <taxon>Eukaryota</taxon>
        <taxon>Fungi</taxon>
        <taxon>Dikarya</taxon>
        <taxon>Ascomycota</taxon>
        <taxon>Pezizomycotina</taxon>
        <taxon>Sordariomycetes</taxon>
        <taxon>Hypocreomycetidae</taxon>
        <taxon>Glomerellales</taxon>
        <taxon>Plectosphaerellaceae</taxon>
        <taxon>Verticillium</taxon>
    </lineage>
</organism>
<evidence type="ECO:0000256" key="6">
    <source>
        <dbReference type="ARBA" id="ARBA00022490"/>
    </source>
</evidence>
<feature type="compositionally biased region" description="Acidic residues" evidence="19">
    <location>
        <begin position="151"/>
        <end position="164"/>
    </location>
</feature>
<dbReference type="GO" id="GO:0008608">
    <property type="term" value="P:attachment of spindle microtubules to kinetochore"/>
    <property type="evidence" value="ECO:0007669"/>
    <property type="project" value="InterPro"/>
</dbReference>
<evidence type="ECO:0000256" key="2">
    <source>
        <dbReference type="ARBA" id="ARBA00004186"/>
    </source>
</evidence>
<evidence type="ECO:0000256" key="8">
    <source>
        <dbReference type="ARBA" id="ARBA00022701"/>
    </source>
</evidence>
<evidence type="ECO:0000256" key="15">
    <source>
        <dbReference type="ARBA" id="ARBA00023306"/>
    </source>
</evidence>
<dbReference type="GO" id="GO:0051301">
    <property type="term" value="P:cell division"/>
    <property type="evidence" value="ECO:0007669"/>
    <property type="project" value="UniProtKB-KW"/>
</dbReference>
<evidence type="ECO:0000256" key="11">
    <source>
        <dbReference type="ARBA" id="ARBA00022838"/>
    </source>
</evidence>
<evidence type="ECO:0000256" key="4">
    <source>
        <dbReference type="ARBA" id="ARBA00008491"/>
    </source>
</evidence>
<dbReference type="HOGENOM" id="CLU_064328_0_0_1"/>
<dbReference type="OMA" id="GNGNHEI"/>
<dbReference type="EMBL" id="DS985217">
    <property type="protein sequence ID" value="EEY17498.1"/>
    <property type="molecule type" value="Genomic_DNA"/>
</dbReference>
<comment type="subcellular location">
    <subcellularLocation>
        <location evidence="3">Chromosome</location>
        <location evidence="3">Centromere</location>
        <location evidence="3">Kinetochore</location>
    </subcellularLocation>
    <subcellularLocation>
        <location evidence="2">Cytoplasm</location>
        <location evidence="2">Cytoskeleton</location>
        <location evidence="2">Spindle</location>
    </subcellularLocation>
    <subcellularLocation>
        <location evidence="1">Nucleus</location>
    </subcellularLocation>
</comment>
<dbReference type="GeneID" id="9532340"/>
<dbReference type="OrthoDB" id="10016597at2759"/>
<keyword evidence="13" id="KW-0206">Cytoskeleton</keyword>
<feature type="region of interest" description="Disordered" evidence="19">
    <location>
        <begin position="141"/>
        <end position="187"/>
    </location>
</feature>
<evidence type="ECO:0000256" key="5">
    <source>
        <dbReference type="ARBA" id="ARBA00022454"/>
    </source>
</evidence>
<dbReference type="KEGG" id="val:VDBG_03607"/>
<dbReference type="Proteomes" id="UP000008698">
    <property type="component" value="Unassembled WGS sequence"/>
</dbReference>
<keyword evidence="10" id="KW-0159">Chromosome partition</keyword>
<keyword evidence="12" id="KW-0175">Coiled coil</keyword>
<evidence type="ECO:0000256" key="7">
    <source>
        <dbReference type="ARBA" id="ARBA00022618"/>
    </source>
</evidence>
<gene>
    <name evidence="20" type="ORF">VDBG_03607</name>
</gene>
<keyword evidence="14" id="KW-0539">Nucleus</keyword>
<feature type="compositionally biased region" description="Basic and acidic residues" evidence="19">
    <location>
        <begin position="165"/>
        <end position="177"/>
    </location>
</feature>
<evidence type="ECO:0000256" key="1">
    <source>
        <dbReference type="ARBA" id="ARBA00004123"/>
    </source>
</evidence>
<protein>
    <recommendedName>
        <fullName evidence="17">DASH complex subunit SPC34</fullName>
    </recommendedName>
    <alternativeName>
        <fullName evidence="18">Outer kinetochore protein SPC34</fullName>
    </alternativeName>
</protein>
<evidence type="ECO:0000256" key="9">
    <source>
        <dbReference type="ARBA" id="ARBA00022776"/>
    </source>
</evidence>
<keyword evidence="6" id="KW-0963">Cytoplasm</keyword>
<keyword evidence="11" id="KW-0995">Kinetochore</keyword>
<dbReference type="Pfam" id="PF08657">
    <property type="entry name" value="DASH_Spc34"/>
    <property type="match status" value="1"/>
</dbReference>
<dbReference type="GO" id="GO:0042729">
    <property type="term" value="C:DASH complex"/>
    <property type="evidence" value="ECO:0007669"/>
    <property type="project" value="InterPro"/>
</dbReference>
<evidence type="ECO:0000313" key="21">
    <source>
        <dbReference type="Proteomes" id="UP000008698"/>
    </source>
</evidence>
<accession>C9SGF8</accession>